<accession>A0ABQ6MC52</accession>
<evidence type="ECO:0000256" key="3">
    <source>
        <dbReference type="SAM" id="MobiDB-lite"/>
    </source>
</evidence>
<dbReference type="SUPFAM" id="SSF53613">
    <property type="entry name" value="Ribokinase-like"/>
    <property type="match status" value="1"/>
</dbReference>
<keyword evidence="1" id="KW-0808">Transferase</keyword>
<name>A0ABQ6MC52_9STRA</name>
<dbReference type="Pfam" id="PF00294">
    <property type="entry name" value="PfkB"/>
    <property type="match status" value="1"/>
</dbReference>
<feature type="domain" description="Carbohydrate kinase PfkB" evidence="4">
    <location>
        <begin position="10"/>
        <end position="306"/>
    </location>
</feature>
<dbReference type="Proteomes" id="UP001165060">
    <property type="component" value="Unassembled WGS sequence"/>
</dbReference>
<dbReference type="PANTHER" id="PTHR10584">
    <property type="entry name" value="SUGAR KINASE"/>
    <property type="match status" value="1"/>
</dbReference>
<dbReference type="SUPFAM" id="SSF56784">
    <property type="entry name" value="HAD-like"/>
    <property type="match status" value="1"/>
</dbReference>
<comment type="caution">
    <text evidence="5">The sequence shown here is derived from an EMBL/GenBank/DDBJ whole genome shotgun (WGS) entry which is preliminary data.</text>
</comment>
<reference evidence="5 6" key="1">
    <citation type="journal article" date="2023" name="Commun. Biol.">
        <title>Genome analysis of Parmales, the sister group of diatoms, reveals the evolutionary specialization of diatoms from phago-mixotrophs to photoautotrophs.</title>
        <authorList>
            <person name="Ban H."/>
            <person name="Sato S."/>
            <person name="Yoshikawa S."/>
            <person name="Yamada K."/>
            <person name="Nakamura Y."/>
            <person name="Ichinomiya M."/>
            <person name="Sato N."/>
            <person name="Blanc-Mathieu R."/>
            <person name="Endo H."/>
            <person name="Kuwata A."/>
            <person name="Ogata H."/>
        </authorList>
    </citation>
    <scope>NUCLEOTIDE SEQUENCE [LARGE SCALE GENOMIC DNA]</scope>
</reference>
<evidence type="ECO:0000313" key="5">
    <source>
        <dbReference type="EMBL" id="GMI23500.1"/>
    </source>
</evidence>
<sequence length="510" mass="53329">MAPPPTALHVVGDVFLDITVLAPSLSIAPDTDTLLASPVTSRPGGSGLNFLTHYLTCLPPGSPAPLPATFTSSLNPADEHGKRLLSHLSSLPLTFVNLPPSPPAATGHCLVLSDANSSDRAFYTHRGAMGGFSPPPARLPPATHLHVSGLLNFPGYIPALLETLREHRGSSSLCPQSDATGRLSPELRPLLPHLTYLICSRSEAAAIADPSPPAAFFSSPAAPLHTVVTDGPSPTFLYSRSSPPLSLPSFPSAPLDATGAGDAFAAGFLQLALADDPPPLPAALRRGAAFGAACVTNVGASAPLPWAKVAELLGGGAPPPRGAPSREVERGGPPPAPPARARHAVFDFDKTLAAIEVGQYDLTSSNRRQVITRVFGSQKRLDSLLGMLRELRDLGVRLSVLSFNSSHIVRKAFTYTEPELLKLFATIKGYEDVGTNQIGLPVGKGESIREIVGAGEEALFVDDSSRNVRDVKEALGERAETIFVDCSGGGGGMQQVHVETVGMWARGELG</sequence>
<organism evidence="5 6">
    <name type="scientific">Tetraparma gracilis</name>
    <dbReference type="NCBI Taxonomy" id="2962635"/>
    <lineage>
        <taxon>Eukaryota</taxon>
        <taxon>Sar</taxon>
        <taxon>Stramenopiles</taxon>
        <taxon>Ochrophyta</taxon>
        <taxon>Bolidophyceae</taxon>
        <taxon>Parmales</taxon>
        <taxon>Triparmaceae</taxon>
        <taxon>Tetraparma</taxon>
    </lineage>
</organism>
<evidence type="ECO:0000256" key="1">
    <source>
        <dbReference type="ARBA" id="ARBA00022679"/>
    </source>
</evidence>
<evidence type="ECO:0000313" key="6">
    <source>
        <dbReference type="Proteomes" id="UP001165060"/>
    </source>
</evidence>
<dbReference type="Gene3D" id="3.40.50.1000">
    <property type="entry name" value="HAD superfamily/HAD-like"/>
    <property type="match status" value="1"/>
</dbReference>
<evidence type="ECO:0000256" key="2">
    <source>
        <dbReference type="ARBA" id="ARBA00022777"/>
    </source>
</evidence>
<dbReference type="EMBL" id="BRYB01000128">
    <property type="protein sequence ID" value="GMI23500.1"/>
    <property type="molecule type" value="Genomic_DNA"/>
</dbReference>
<dbReference type="PANTHER" id="PTHR10584:SF166">
    <property type="entry name" value="RIBOKINASE"/>
    <property type="match status" value="1"/>
</dbReference>
<proteinExistence type="predicted"/>
<dbReference type="InterPro" id="IPR023214">
    <property type="entry name" value="HAD_sf"/>
</dbReference>
<gene>
    <name evidence="5" type="ORF">TeGR_g2739</name>
</gene>
<evidence type="ECO:0000259" key="4">
    <source>
        <dbReference type="Pfam" id="PF00294"/>
    </source>
</evidence>
<keyword evidence="6" id="KW-1185">Reference proteome</keyword>
<dbReference type="InterPro" id="IPR011611">
    <property type="entry name" value="PfkB_dom"/>
</dbReference>
<protein>
    <recommendedName>
        <fullName evidence="4">Carbohydrate kinase PfkB domain-containing protein</fullName>
    </recommendedName>
</protein>
<dbReference type="InterPro" id="IPR029056">
    <property type="entry name" value="Ribokinase-like"/>
</dbReference>
<feature type="region of interest" description="Disordered" evidence="3">
    <location>
        <begin position="315"/>
        <end position="338"/>
    </location>
</feature>
<dbReference type="Gene3D" id="3.40.1190.20">
    <property type="match status" value="1"/>
</dbReference>
<dbReference type="InterPro" id="IPR036412">
    <property type="entry name" value="HAD-like_sf"/>
</dbReference>
<keyword evidence="2" id="KW-0418">Kinase</keyword>